<dbReference type="EMBL" id="JACHNU010000004">
    <property type="protein sequence ID" value="MBB4663556.1"/>
    <property type="molecule type" value="Genomic_DNA"/>
</dbReference>
<keyword evidence="3" id="KW-1185">Reference proteome</keyword>
<feature type="signal peptide" evidence="1">
    <location>
        <begin position="1"/>
        <end position="22"/>
    </location>
</feature>
<dbReference type="InterPro" id="IPR051923">
    <property type="entry name" value="Glycosyl_Hydrolase_39"/>
</dbReference>
<sequence length="479" mass="53502">MRRRFLLPFSLLLALTALLAPAATALADRSQPTYVEAPNELLDRDPSGALDEIAALGADGIRILMIWRRVAPRPESRRAPSFNATDPGAYPDGAWARYDAAIDGARARGLKVHVTITGHAPLWATRAGDGLTRPDATAFSRFATAAGRRYRRSVTMWSVWNEPNLGKWLMPIAKDASAAVYRDIFVKTSSALRTAGVRAPILLGELAPLGNRRVQGTIAPLRFLRAVLCLDARYRPIRVRGRRCQRLAPAGISIHPYSTRPGPFLRPADRDSVTIATLGRLTSALDKAAKAGMLPRRLPIHLTEYGVQSFPDRTVGVPFGVQSDYRSMAERIAFRNPRVKSFSQYLLYDDYPSGMPWVFESGLRPWNGEPKPSWHGFRLPLVVTPARNGRRAQLWGLVRAARRAGTVTVSYRDRGRPWRTLGRVRHAADGYWSRTVATRPTRLWRVSWEAHDGSTWSGSITRAWPRQWNRGMGDAYPSR</sequence>
<name>A0A840IFH4_9ACTN</name>
<dbReference type="SUPFAM" id="SSF51445">
    <property type="entry name" value="(Trans)glycosidases"/>
    <property type="match status" value="1"/>
</dbReference>
<evidence type="ECO:0000256" key="1">
    <source>
        <dbReference type="SAM" id="SignalP"/>
    </source>
</evidence>
<dbReference type="AlphaFoldDB" id="A0A840IFH4"/>
<proteinExistence type="predicted"/>
<reference evidence="2 3" key="1">
    <citation type="submission" date="2020-08" db="EMBL/GenBank/DDBJ databases">
        <title>Genomic Encyclopedia of Archaeal and Bacterial Type Strains, Phase II (KMG-II): from individual species to whole genera.</title>
        <authorList>
            <person name="Goeker M."/>
        </authorList>
    </citation>
    <scope>NUCLEOTIDE SEQUENCE [LARGE SCALE GENOMIC DNA]</scope>
    <source>
        <strain evidence="2 3">DSM 23288</strain>
    </source>
</reference>
<accession>A0A840IFH4</accession>
<evidence type="ECO:0000313" key="2">
    <source>
        <dbReference type="EMBL" id="MBB4663556.1"/>
    </source>
</evidence>
<dbReference type="Gene3D" id="3.20.20.80">
    <property type="entry name" value="Glycosidases"/>
    <property type="match status" value="1"/>
</dbReference>
<comment type="caution">
    <text evidence="2">The sequence shown here is derived from an EMBL/GenBank/DDBJ whole genome shotgun (WGS) entry which is preliminary data.</text>
</comment>
<gene>
    <name evidence="2" type="ORF">BDZ31_003151</name>
</gene>
<dbReference type="Proteomes" id="UP000585272">
    <property type="component" value="Unassembled WGS sequence"/>
</dbReference>
<dbReference type="GO" id="GO:0004553">
    <property type="term" value="F:hydrolase activity, hydrolyzing O-glycosyl compounds"/>
    <property type="evidence" value="ECO:0007669"/>
    <property type="project" value="TreeGrafter"/>
</dbReference>
<evidence type="ECO:0000313" key="3">
    <source>
        <dbReference type="Proteomes" id="UP000585272"/>
    </source>
</evidence>
<feature type="chain" id="PRO_5032634921" description="Cellulase (Glycosyl hydrolase family 5)" evidence="1">
    <location>
        <begin position="23"/>
        <end position="479"/>
    </location>
</feature>
<dbReference type="InterPro" id="IPR017853">
    <property type="entry name" value="GH"/>
</dbReference>
<keyword evidence="1" id="KW-0732">Signal</keyword>
<dbReference type="PANTHER" id="PTHR12631:SF10">
    <property type="entry name" value="BETA-XYLOSIDASE-LIKE PROTEIN-RELATED"/>
    <property type="match status" value="1"/>
</dbReference>
<protein>
    <recommendedName>
        <fullName evidence="4">Cellulase (Glycosyl hydrolase family 5)</fullName>
    </recommendedName>
</protein>
<evidence type="ECO:0008006" key="4">
    <source>
        <dbReference type="Google" id="ProtNLM"/>
    </source>
</evidence>
<dbReference type="RefSeq" id="WP_343075601.1">
    <property type="nucleotide sequence ID" value="NZ_JACHNU010000004.1"/>
</dbReference>
<dbReference type="PANTHER" id="PTHR12631">
    <property type="entry name" value="ALPHA-L-IDURONIDASE"/>
    <property type="match status" value="1"/>
</dbReference>
<organism evidence="2 3">
    <name type="scientific">Conexibacter arvalis</name>
    <dbReference type="NCBI Taxonomy" id="912552"/>
    <lineage>
        <taxon>Bacteria</taxon>
        <taxon>Bacillati</taxon>
        <taxon>Actinomycetota</taxon>
        <taxon>Thermoleophilia</taxon>
        <taxon>Solirubrobacterales</taxon>
        <taxon>Conexibacteraceae</taxon>
        <taxon>Conexibacter</taxon>
    </lineage>
</organism>